<gene>
    <name evidence="1" type="ORF">A0H81_13358</name>
</gene>
<dbReference type="AlphaFoldDB" id="A0A1C7LQD7"/>
<accession>A0A1C7LQD7</accession>
<evidence type="ECO:0000313" key="2">
    <source>
        <dbReference type="Proteomes" id="UP000092993"/>
    </source>
</evidence>
<keyword evidence="2" id="KW-1185">Reference proteome</keyword>
<proteinExistence type="predicted"/>
<sequence length="118" mass="12855">MSGDSAVALSVSAVLRDDARPLLPTQAACDSLPPGQVGVRDLFNAERYWEEQFSGTLKEMGNLSACNTALLRATYNIRQHQDDLAKHIAQIGVEFGELRDEFAESFCSVKRLLVQAGG</sequence>
<name>A0A1C7LQD7_GRIFR</name>
<protein>
    <submittedName>
        <fullName evidence="1">Uncharacterized protein</fullName>
    </submittedName>
</protein>
<dbReference type="EMBL" id="LUGG01000027">
    <property type="protein sequence ID" value="OBZ66808.1"/>
    <property type="molecule type" value="Genomic_DNA"/>
</dbReference>
<organism evidence="1 2">
    <name type="scientific">Grifola frondosa</name>
    <name type="common">Maitake</name>
    <name type="synonym">Polyporus frondosus</name>
    <dbReference type="NCBI Taxonomy" id="5627"/>
    <lineage>
        <taxon>Eukaryota</taxon>
        <taxon>Fungi</taxon>
        <taxon>Dikarya</taxon>
        <taxon>Basidiomycota</taxon>
        <taxon>Agaricomycotina</taxon>
        <taxon>Agaricomycetes</taxon>
        <taxon>Polyporales</taxon>
        <taxon>Grifolaceae</taxon>
        <taxon>Grifola</taxon>
    </lineage>
</organism>
<comment type="caution">
    <text evidence="1">The sequence shown here is derived from an EMBL/GenBank/DDBJ whole genome shotgun (WGS) entry which is preliminary data.</text>
</comment>
<evidence type="ECO:0000313" key="1">
    <source>
        <dbReference type="EMBL" id="OBZ66808.1"/>
    </source>
</evidence>
<dbReference type="Proteomes" id="UP000092993">
    <property type="component" value="Unassembled WGS sequence"/>
</dbReference>
<reference evidence="1 2" key="1">
    <citation type="submission" date="2016-03" db="EMBL/GenBank/DDBJ databases">
        <title>Whole genome sequencing of Grifola frondosa 9006-11.</title>
        <authorList>
            <person name="Min B."/>
            <person name="Park H."/>
            <person name="Kim J.-G."/>
            <person name="Cho H."/>
            <person name="Oh Y.-L."/>
            <person name="Kong W.-S."/>
            <person name="Choi I.-G."/>
        </authorList>
    </citation>
    <scope>NUCLEOTIDE SEQUENCE [LARGE SCALE GENOMIC DNA]</scope>
    <source>
        <strain evidence="1 2">9006-11</strain>
    </source>
</reference>